<accession>A0A9P4NW22</accession>
<feature type="compositionally biased region" description="Basic and acidic residues" evidence="1">
    <location>
        <begin position="752"/>
        <end position="763"/>
    </location>
</feature>
<feature type="compositionally biased region" description="Polar residues" evidence="1">
    <location>
        <begin position="303"/>
        <end position="318"/>
    </location>
</feature>
<dbReference type="AlphaFoldDB" id="A0A9P4NW22"/>
<keyword evidence="3" id="KW-1185">Reference proteome</keyword>
<dbReference type="Proteomes" id="UP000800235">
    <property type="component" value="Unassembled WGS sequence"/>
</dbReference>
<reference evidence="2" key="1">
    <citation type="journal article" date="2020" name="Stud. Mycol.">
        <title>101 Dothideomycetes genomes: a test case for predicting lifestyles and emergence of pathogens.</title>
        <authorList>
            <person name="Haridas S."/>
            <person name="Albert R."/>
            <person name="Binder M."/>
            <person name="Bloem J."/>
            <person name="Labutti K."/>
            <person name="Salamov A."/>
            <person name="Andreopoulos B."/>
            <person name="Baker S."/>
            <person name="Barry K."/>
            <person name="Bills G."/>
            <person name="Bluhm B."/>
            <person name="Cannon C."/>
            <person name="Castanera R."/>
            <person name="Culley D."/>
            <person name="Daum C."/>
            <person name="Ezra D."/>
            <person name="Gonzalez J."/>
            <person name="Henrissat B."/>
            <person name="Kuo A."/>
            <person name="Liang C."/>
            <person name="Lipzen A."/>
            <person name="Lutzoni F."/>
            <person name="Magnuson J."/>
            <person name="Mondo S."/>
            <person name="Nolan M."/>
            <person name="Ohm R."/>
            <person name="Pangilinan J."/>
            <person name="Park H.-J."/>
            <person name="Ramirez L."/>
            <person name="Alfaro M."/>
            <person name="Sun H."/>
            <person name="Tritt A."/>
            <person name="Yoshinaga Y."/>
            <person name="Zwiers L.-H."/>
            <person name="Turgeon B."/>
            <person name="Goodwin S."/>
            <person name="Spatafora J."/>
            <person name="Crous P."/>
            <person name="Grigoriev I."/>
        </authorList>
    </citation>
    <scope>NUCLEOTIDE SEQUENCE</scope>
    <source>
        <strain evidence="2">CBS 130266</strain>
    </source>
</reference>
<feature type="compositionally biased region" description="Basic and acidic residues" evidence="1">
    <location>
        <begin position="41"/>
        <end position="97"/>
    </location>
</feature>
<feature type="compositionally biased region" description="Basic residues" evidence="1">
    <location>
        <begin position="1"/>
        <end position="18"/>
    </location>
</feature>
<feature type="compositionally biased region" description="Low complexity" evidence="1">
    <location>
        <begin position="718"/>
        <end position="730"/>
    </location>
</feature>
<organism evidence="2 3">
    <name type="scientific">Tothia fuscella</name>
    <dbReference type="NCBI Taxonomy" id="1048955"/>
    <lineage>
        <taxon>Eukaryota</taxon>
        <taxon>Fungi</taxon>
        <taxon>Dikarya</taxon>
        <taxon>Ascomycota</taxon>
        <taxon>Pezizomycotina</taxon>
        <taxon>Dothideomycetes</taxon>
        <taxon>Pleosporomycetidae</taxon>
        <taxon>Venturiales</taxon>
        <taxon>Cylindrosympodiaceae</taxon>
        <taxon>Tothia</taxon>
    </lineage>
</organism>
<feature type="compositionally biased region" description="Polar residues" evidence="1">
    <location>
        <begin position="451"/>
        <end position="468"/>
    </location>
</feature>
<feature type="region of interest" description="Disordered" evidence="1">
    <location>
        <begin position="303"/>
        <end position="519"/>
    </location>
</feature>
<feature type="compositionally biased region" description="Low complexity" evidence="1">
    <location>
        <begin position="352"/>
        <end position="368"/>
    </location>
</feature>
<name>A0A9P4NW22_9PEZI</name>
<evidence type="ECO:0000256" key="1">
    <source>
        <dbReference type="SAM" id="MobiDB-lite"/>
    </source>
</evidence>
<evidence type="ECO:0000313" key="3">
    <source>
        <dbReference type="Proteomes" id="UP000800235"/>
    </source>
</evidence>
<proteinExistence type="predicted"/>
<feature type="compositionally biased region" description="Polar residues" evidence="1">
    <location>
        <begin position="480"/>
        <end position="503"/>
    </location>
</feature>
<feature type="region of interest" description="Disordered" evidence="1">
    <location>
        <begin position="718"/>
        <end position="763"/>
    </location>
</feature>
<feature type="compositionally biased region" description="Polar residues" evidence="1">
    <location>
        <begin position="126"/>
        <end position="144"/>
    </location>
</feature>
<feature type="compositionally biased region" description="Polar residues" evidence="1">
    <location>
        <begin position="329"/>
        <end position="340"/>
    </location>
</feature>
<protein>
    <submittedName>
        <fullName evidence="2">Uncharacterized protein</fullName>
    </submittedName>
</protein>
<feature type="compositionally biased region" description="Basic residues" evidence="1">
    <location>
        <begin position="382"/>
        <end position="392"/>
    </location>
</feature>
<evidence type="ECO:0000313" key="2">
    <source>
        <dbReference type="EMBL" id="KAF2433360.1"/>
    </source>
</evidence>
<gene>
    <name evidence="2" type="ORF">EJ08DRAFT_676888</name>
</gene>
<comment type="caution">
    <text evidence="2">The sequence shown here is derived from an EMBL/GenBank/DDBJ whole genome shotgun (WGS) entry which is preliminary data.</text>
</comment>
<sequence length="763" mass="84285">MSNISRSKHKDRKLKKRNRDISPESRFHRVFYSSKPGLRPNDLDLKNAAESTAKAKEAEHYRDKRRQSEERAKGRARQVADEVARDKGTAETDEKRASPPHHQFPAGRTPPGPIWTSYVARKKKTPTSNHTKVTGTTSISTKPITNEAGFENACRGMTNETSLPSDKQEQHQRTPTKSSSLHCVGGTSVLNTPTAIHVEYDDDDSPAFPGAQQSEPLPVSGKLQPVTSLVPRGKKGKMLASTFSPAVQAALSHALNRAREEHRSQSPYPPISQQLDCPCGLQGDIHPVLKIAAEHEALQETIARSNGIGNSQQPSPTLSDEGYFGEQQMGMSGNSPNNLKINPAKVDHASEPKSPTKPISSSTCSSPTHNIHTEPAPVTPTRSKRRRKHKRARNPESKSPEKVYSTVPIPDKDEVQLSTPTGSKKSKKRKRIEGDGATACSNDLYGDGTIEQVSTTGAHDSETKSSLPPNKKKRIDKGSSHSSPVNPPFQQDATEQKPNNNTKCRSESEPTFVDAATADDRPQKRAKLFELHDDTGIFDFEGCLGPELDLINLVDSLSEEPKESSSPNEIILADPLLRQRRKLSLLHQTDTPHSLLVRFVLSCRDPQNGTLTTFETINHVHDVVKSILSKVKSTPKKVSFDGDSTLYLYDRSNFCHMCTLRLTSSECSIPTKKLSKEEITAHNRPILPWLLNDKKQIVDKLSKHRKALNISSADNLSAPLLPEPAEGAPRLRPEYASPSTPSKSSLRRLKTERKLEDTPLYRA</sequence>
<feature type="region of interest" description="Disordered" evidence="1">
    <location>
        <begin position="1"/>
        <end position="186"/>
    </location>
</feature>
<dbReference type="EMBL" id="MU007021">
    <property type="protein sequence ID" value="KAF2433360.1"/>
    <property type="molecule type" value="Genomic_DNA"/>
</dbReference>
<feature type="region of interest" description="Disordered" evidence="1">
    <location>
        <begin position="202"/>
        <end position="225"/>
    </location>
</feature>